<dbReference type="PROSITE" id="PS51695">
    <property type="entry name" value="SEDOLISIN"/>
    <property type="match status" value="1"/>
</dbReference>
<feature type="binding site" evidence="15">
    <location>
        <position position="626"/>
    </location>
    <ligand>
        <name>Ca(2+)</name>
        <dbReference type="ChEBI" id="CHEBI:29108"/>
    </ligand>
</feature>
<evidence type="ECO:0000256" key="3">
    <source>
        <dbReference type="ARBA" id="ARBA00004239"/>
    </source>
</evidence>
<dbReference type="GO" id="GO:0046872">
    <property type="term" value="F:metal ion binding"/>
    <property type="evidence" value="ECO:0007669"/>
    <property type="project" value="UniProtKB-UniRule"/>
</dbReference>
<dbReference type="InterPro" id="IPR015366">
    <property type="entry name" value="S53_propep"/>
</dbReference>
<name>A0A4V6DUQ3_9PEZI</name>
<dbReference type="SUPFAM" id="SSF54897">
    <property type="entry name" value="Protease propeptides/inhibitors"/>
    <property type="match status" value="1"/>
</dbReference>
<dbReference type="GO" id="GO:0006508">
    <property type="term" value="P:proteolysis"/>
    <property type="evidence" value="ECO:0007669"/>
    <property type="project" value="UniProtKB-KW"/>
</dbReference>
<keyword evidence="14" id="KW-0325">Glycoprotein</keyword>
<dbReference type="InterPro" id="IPR036852">
    <property type="entry name" value="Peptidase_S8/S53_dom_sf"/>
</dbReference>
<evidence type="ECO:0000256" key="1">
    <source>
        <dbReference type="ARBA" id="ARBA00001910"/>
    </source>
</evidence>
<dbReference type="InterPro" id="IPR000209">
    <property type="entry name" value="Peptidase_S8/S53_dom"/>
</dbReference>
<evidence type="ECO:0000256" key="13">
    <source>
        <dbReference type="ARBA" id="ARBA00023145"/>
    </source>
</evidence>
<dbReference type="SMART" id="SM00944">
    <property type="entry name" value="Pro-kuma_activ"/>
    <property type="match status" value="1"/>
</dbReference>
<feature type="binding site" evidence="15">
    <location>
        <position position="627"/>
    </location>
    <ligand>
        <name>Ca(2+)</name>
        <dbReference type="ChEBI" id="CHEBI:29108"/>
    </ligand>
</feature>
<dbReference type="GO" id="GO:0008240">
    <property type="term" value="F:tripeptidyl-peptidase activity"/>
    <property type="evidence" value="ECO:0007669"/>
    <property type="project" value="UniProtKB-EC"/>
</dbReference>
<evidence type="ECO:0000313" key="18">
    <source>
        <dbReference type="Proteomes" id="UP000308133"/>
    </source>
</evidence>
<evidence type="ECO:0000256" key="12">
    <source>
        <dbReference type="ARBA" id="ARBA00023026"/>
    </source>
</evidence>
<dbReference type="CDD" id="cd11377">
    <property type="entry name" value="Pro-peptidase_S53"/>
    <property type="match status" value="1"/>
</dbReference>
<organism evidence="17 18">
    <name type="scientific">Elsinoe australis</name>
    <dbReference type="NCBI Taxonomy" id="40998"/>
    <lineage>
        <taxon>Eukaryota</taxon>
        <taxon>Fungi</taxon>
        <taxon>Dikarya</taxon>
        <taxon>Ascomycota</taxon>
        <taxon>Pezizomycotina</taxon>
        <taxon>Dothideomycetes</taxon>
        <taxon>Dothideomycetidae</taxon>
        <taxon>Myriangiales</taxon>
        <taxon>Elsinoaceae</taxon>
        <taxon>Elsinoe</taxon>
    </lineage>
</organism>
<keyword evidence="10 15" id="KW-0720">Serine protease</keyword>
<comment type="catalytic activity">
    <reaction evidence="1">
        <text>Release of an N-terminal tripeptide from a polypeptide.</text>
        <dbReference type="EC" id="3.4.14.10"/>
    </reaction>
</comment>
<evidence type="ECO:0000256" key="6">
    <source>
        <dbReference type="ARBA" id="ARBA00022670"/>
    </source>
</evidence>
<gene>
    <name evidence="17" type="ORF">C1H76_7428</name>
</gene>
<evidence type="ECO:0000313" key="17">
    <source>
        <dbReference type="EMBL" id="TKX20392.1"/>
    </source>
</evidence>
<dbReference type="EMBL" id="PTQR01000089">
    <property type="protein sequence ID" value="TKX20392.1"/>
    <property type="molecule type" value="Genomic_DNA"/>
</dbReference>
<dbReference type="EC" id="3.4.14.10" evidence="4"/>
<dbReference type="PROSITE" id="PS00138">
    <property type="entry name" value="SUBTILASE_SER"/>
    <property type="match status" value="1"/>
</dbReference>
<comment type="caution">
    <text evidence="17">The sequence shown here is derived from an EMBL/GenBank/DDBJ whole genome shotgun (WGS) entry which is preliminary data.</text>
</comment>
<feature type="active site" description="Charge relay system" evidence="15">
    <location>
        <position position="329"/>
    </location>
</feature>
<dbReference type="Gene3D" id="3.40.50.200">
    <property type="entry name" value="Peptidase S8/S53 domain"/>
    <property type="match status" value="1"/>
</dbReference>
<dbReference type="Pfam" id="PF09286">
    <property type="entry name" value="Pro-kuma_activ"/>
    <property type="match status" value="1"/>
</dbReference>
<evidence type="ECO:0000256" key="2">
    <source>
        <dbReference type="ARBA" id="ARBA00002451"/>
    </source>
</evidence>
<comment type="function">
    <text evidence="2">Secreted tripeptidyl-peptidase which degrades proteins at acidic pHs and is involved in virulence.</text>
</comment>
<sequence length="668" mass="72545">MEGPRDFVNPETVIVLDCKAHHGLRKPKRYIRPRALKGDSRAGFTWYFRARRLSIDHAWVQHEKRDATSHQWQRRDRAVPGHVIPIDIALRERNIENTARYVEEVSDPKSPNFGKHWSSEKIANVFSAHDDSKEAVLQWLEESGVDRARVALSTGHNWVRFNGTIKEAEDLFATEYWHYRHQSSGRIRLACDSYSLPQHMRRHIDFAMPTVQLDGIEPVANVRQATDLLARFPGGAKLGSQPCGSLITIDCLRELYKFGPGNTSAVGNEIGIGEWADYLYEPDLPIFYKNFSSPEIPADTVPEFISIDGGLRANLTTVAQGSGVESALDFQSIYSIVYPQKVRLYQVGDGVNVDSVGTFNIWLDALDGSYCTYQGGDQPYVDPAYPDPNDNLSGYQGPLQCGGAPLSNVLSVSYGQIEGALPEFYQRRQCTEWAKLALQGVSVIYASGDSGVANRFNAGYPNSCLNGDPDQLYVDVNGTRYSPSFPVNCPYITAVGATTLNGADVASGERAVSSFGSGGGFSNIFEAPAYQADVVAAFQSQYGPDYGPNVYNNTGKARGFPDVSAIGLNVATVFNGSTLGVGGTSASAPIFAGIVTLLNEARLATGKGPVGFLNPTLYANPDAFNDITIGSNPGCGTGGFNATPGWDPVTGLGTPNFEKLRDVFLALP</sequence>
<keyword evidence="11 15" id="KW-0106">Calcium</keyword>
<dbReference type="GO" id="GO:0004252">
    <property type="term" value="F:serine-type endopeptidase activity"/>
    <property type="evidence" value="ECO:0007669"/>
    <property type="project" value="UniProtKB-UniRule"/>
</dbReference>
<dbReference type="PANTHER" id="PTHR14218:SF19">
    <property type="entry name" value="SERINE PROTEASE AORO, PUTATIVE (AFU_ORTHOLOGUE AFUA_6G10250)-RELATED"/>
    <property type="match status" value="1"/>
</dbReference>
<keyword evidence="6 15" id="KW-0645">Protease</keyword>
<evidence type="ECO:0000256" key="15">
    <source>
        <dbReference type="PROSITE-ProRule" id="PRU01032"/>
    </source>
</evidence>
<keyword evidence="13" id="KW-0865">Zymogen</keyword>
<dbReference type="Pfam" id="PF00082">
    <property type="entry name" value="Peptidase_S8"/>
    <property type="match status" value="1"/>
</dbReference>
<dbReference type="PANTHER" id="PTHR14218">
    <property type="entry name" value="PROTEASE S8 TRIPEPTIDYL PEPTIDASE I CLN2"/>
    <property type="match status" value="1"/>
</dbReference>
<comment type="subcellular location">
    <subcellularLocation>
        <location evidence="3">Secreted</location>
        <location evidence="3">Extracellular space</location>
    </subcellularLocation>
</comment>
<evidence type="ECO:0000256" key="10">
    <source>
        <dbReference type="ARBA" id="ARBA00022825"/>
    </source>
</evidence>
<feature type="domain" description="Peptidase S53" evidence="16">
    <location>
        <begin position="246"/>
        <end position="667"/>
    </location>
</feature>
<evidence type="ECO:0000256" key="4">
    <source>
        <dbReference type="ARBA" id="ARBA00012462"/>
    </source>
</evidence>
<dbReference type="FunFam" id="3.40.50.200:FF:000015">
    <property type="entry name" value="Tripeptidyl peptidase A"/>
    <property type="match status" value="1"/>
</dbReference>
<evidence type="ECO:0000256" key="5">
    <source>
        <dbReference type="ARBA" id="ARBA00022525"/>
    </source>
</evidence>
<keyword evidence="12" id="KW-0843">Virulence</keyword>
<dbReference type="SUPFAM" id="SSF52743">
    <property type="entry name" value="Subtilisin-like"/>
    <property type="match status" value="1"/>
</dbReference>
<keyword evidence="9 15" id="KW-0378">Hydrolase</keyword>
<keyword evidence="5" id="KW-0964">Secreted</keyword>
<protein>
    <recommendedName>
        <fullName evidence="4">tripeptidyl-peptidase II</fullName>
        <ecNumber evidence="4">3.4.14.10</ecNumber>
    </recommendedName>
</protein>
<dbReference type="InterPro" id="IPR023828">
    <property type="entry name" value="Peptidase_S8_Ser-AS"/>
</dbReference>
<dbReference type="AlphaFoldDB" id="A0A4V6DUQ3"/>
<evidence type="ECO:0000259" key="16">
    <source>
        <dbReference type="PROSITE" id="PS51695"/>
    </source>
</evidence>
<keyword evidence="7 15" id="KW-0479">Metal-binding</keyword>
<accession>A0A4V6DUQ3</accession>
<dbReference type="GO" id="GO:0005576">
    <property type="term" value="C:extracellular region"/>
    <property type="evidence" value="ECO:0007669"/>
    <property type="project" value="UniProtKB-SubCell"/>
</dbReference>
<feature type="active site" description="Charge relay system" evidence="15">
    <location>
        <position position="585"/>
    </location>
</feature>
<dbReference type="InterPro" id="IPR050819">
    <property type="entry name" value="Tripeptidyl-peptidase_I"/>
</dbReference>
<dbReference type="CDD" id="cd04056">
    <property type="entry name" value="Peptidases_S53"/>
    <property type="match status" value="1"/>
</dbReference>
<comment type="cofactor">
    <cofactor evidence="15">
        <name>Ca(2+)</name>
        <dbReference type="ChEBI" id="CHEBI:29108"/>
    </cofactor>
    <text evidence="15">Binds 1 Ca(2+) ion per subunit.</text>
</comment>
<dbReference type="Proteomes" id="UP000308133">
    <property type="component" value="Unassembled WGS sequence"/>
</dbReference>
<evidence type="ECO:0000256" key="8">
    <source>
        <dbReference type="ARBA" id="ARBA00022729"/>
    </source>
</evidence>
<reference evidence="17 18" key="1">
    <citation type="submission" date="2018-02" db="EMBL/GenBank/DDBJ databases">
        <title>Draft genome sequences of Elsinoe sp., causing black scab on jojoba.</title>
        <authorList>
            <person name="Stodart B."/>
            <person name="Jeffress S."/>
            <person name="Ash G."/>
            <person name="Arun Chinnappa K."/>
        </authorList>
    </citation>
    <scope>NUCLEOTIDE SEQUENCE [LARGE SCALE GENOMIC DNA]</scope>
    <source>
        <strain evidence="17 18">Hillstone_2</strain>
    </source>
</reference>
<feature type="active site" description="Charge relay system" evidence="15">
    <location>
        <position position="325"/>
    </location>
</feature>
<evidence type="ECO:0000256" key="14">
    <source>
        <dbReference type="ARBA" id="ARBA00023180"/>
    </source>
</evidence>
<feature type="binding site" evidence="15">
    <location>
        <position position="647"/>
    </location>
    <ligand>
        <name>Ca(2+)</name>
        <dbReference type="ChEBI" id="CHEBI:29108"/>
    </ligand>
</feature>
<evidence type="ECO:0000256" key="9">
    <source>
        <dbReference type="ARBA" id="ARBA00022801"/>
    </source>
</evidence>
<proteinExistence type="predicted"/>
<feature type="binding site" evidence="15">
    <location>
        <position position="645"/>
    </location>
    <ligand>
        <name>Ca(2+)</name>
        <dbReference type="ChEBI" id="CHEBI:29108"/>
    </ligand>
</feature>
<keyword evidence="8" id="KW-0732">Signal</keyword>
<dbReference type="InterPro" id="IPR030400">
    <property type="entry name" value="Sedolisin_dom"/>
</dbReference>
<evidence type="ECO:0000256" key="11">
    <source>
        <dbReference type="ARBA" id="ARBA00022837"/>
    </source>
</evidence>
<evidence type="ECO:0000256" key="7">
    <source>
        <dbReference type="ARBA" id="ARBA00022723"/>
    </source>
</evidence>